<gene>
    <name evidence="2" type="ORF">V6N12_061428</name>
</gene>
<dbReference type="Gene3D" id="3.40.50.1820">
    <property type="entry name" value="alpha/beta hydrolase"/>
    <property type="match status" value="1"/>
</dbReference>
<evidence type="ECO:0000259" key="1">
    <source>
        <dbReference type="Pfam" id="PF01738"/>
    </source>
</evidence>
<reference evidence="2 3" key="1">
    <citation type="journal article" date="2024" name="G3 (Bethesda)">
        <title>Genome assembly of Hibiscus sabdariffa L. provides insights into metabolisms of medicinal natural products.</title>
        <authorList>
            <person name="Kim T."/>
        </authorList>
    </citation>
    <scope>NUCLEOTIDE SEQUENCE [LARGE SCALE GENOMIC DNA]</scope>
    <source>
        <strain evidence="2">TK-2024</strain>
        <tissue evidence="2">Old leaves</tissue>
    </source>
</reference>
<protein>
    <recommendedName>
        <fullName evidence="1">Dienelactone hydrolase domain-containing protein</fullName>
    </recommendedName>
</protein>
<dbReference type="PANTHER" id="PTHR17630:SF97">
    <property type="entry name" value="ENDO-1,31,4-BETA-D-GLUCANASE-LIKE"/>
    <property type="match status" value="1"/>
</dbReference>
<proteinExistence type="predicted"/>
<dbReference type="InterPro" id="IPR002925">
    <property type="entry name" value="Dienelactn_hydro"/>
</dbReference>
<dbReference type="InterPro" id="IPR029058">
    <property type="entry name" value="AB_hydrolase_fold"/>
</dbReference>
<accession>A0ABR2DX10</accession>
<sequence>MSGPQCCSNPPTLDPASGAGHVDNLAGFNTYVSGSLQSKLVLLLVSDIKLADKVAAAGFYVVVPDFFFGDPYVSDKPDRPMSVWIKDHAPAKSFQDAKLIIDALKSKGASSIGAAGFCWGAKVVVELSKVALIQAAVMLHPSFVTVDDIKGVKVPIAILGGEFDNVSPPELIKQFDEILKASKVDSFVKIFPNCGHGWTVRYNVNDPTAVACADEAHKDMLEWFAKYVKTRISTAPGGNRVLELDQGSRFTAEKLILRIDQNLRSTSFDPIQQLSPPPATVQHRRQEIATNTAGVAFGSAMRSVVLQCP</sequence>
<dbReference type="Proteomes" id="UP001472677">
    <property type="component" value="Unassembled WGS sequence"/>
</dbReference>
<dbReference type="EMBL" id="JBBPBM010000021">
    <property type="protein sequence ID" value="KAK8548516.1"/>
    <property type="molecule type" value="Genomic_DNA"/>
</dbReference>
<evidence type="ECO:0000313" key="3">
    <source>
        <dbReference type="Proteomes" id="UP001472677"/>
    </source>
</evidence>
<keyword evidence="3" id="KW-1185">Reference proteome</keyword>
<name>A0ABR2DX10_9ROSI</name>
<organism evidence="2 3">
    <name type="scientific">Hibiscus sabdariffa</name>
    <name type="common">roselle</name>
    <dbReference type="NCBI Taxonomy" id="183260"/>
    <lineage>
        <taxon>Eukaryota</taxon>
        <taxon>Viridiplantae</taxon>
        <taxon>Streptophyta</taxon>
        <taxon>Embryophyta</taxon>
        <taxon>Tracheophyta</taxon>
        <taxon>Spermatophyta</taxon>
        <taxon>Magnoliopsida</taxon>
        <taxon>eudicotyledons</taxon>
        <taxon>Gunneridae</taxon>
        <taxon>Pentapetalae</taxon>
        <taxon>rosids</taxon>
        <taxon>malvids</taxon>
        <taxon>Malvales</taxon>
        <taxon>Malvaceae</taxon>
        <taxon>Malvoideae</taxon>
        <taxon>Hibiscus</taxon>
    </lineage>
</organism>
<evidence type="ECO:0000313" key="2">
    <source>
        <dbReference type="EMBL" id="KAK8548516.1"/>
    </source>
</evidence>
<dbReference type="PANTHER" id="PTHR17630">
    <property type="entry name" value="DIENELACTONE HYDROLASE"/>
    <property type="match status" value="1"/>
</dbReference>
<dbReference type="Pfam" id="PF01738">
    <property type="entry name" value="DLH"/>
    <property type="match status" value="1"/>
</dbReference>
<feature type="domain" description="Dienelactone hydrolase" evidence="1">
    <location>
        <begin position="47"/>
        <end position="227"/>
    </location>
</feature>
<comment type="caution">
    <text evidence="2">The sequence shown here is derived from an EMBL/GenBank/DDBJ whole genome shotgun (WGS) entry which is preliminary data.</text>
</comment>
<dbReference type="SUPFAM" id="SSF53474">
    <property type="entry name" value="alpha/beta-Hydrolases"/>
    <property type="match status" value="1"/>
</dbReference>